<feature type="region of interest" description="Disordered" evidence="1">
    <location>
        <begin position="730"/>
        <end position="754"/>
    </location>
</feature>
<gene>
    <name evidence="3" type="ORF">AMTR_s00111p00079300</name>
</gene>
<evidence type="ECO:0000313" key="4">
    <source>
        <dbReference type="Proteomes" id="UP000017836"/>
    </source>
</evidence>
<dbReference type="OMA" id="FMETTGR"/>
<organism evidence="3 4">
    <name type="scientific">Amborella trichopoda</name>
    <dbReference type="NCBI Taxonomy" id="13333"/>
    <lineage>
        <taxon>Eukaryota</taxon>
        <taxon>Viridiplantae</taxon>
        <taxon>Streptophyta</taxon>
        <taxon>Embryophyta</taxon>
        <taxon>Tracheophyta</taxon>
        <taxon>Spermatophyta</taxon>
        <taxon>Magnoliopsida</taxon>
        <taxon>Amborellales</taxon>
        <taxon>Amborellaceae</taxon>
        <taxon>Amborella</taxon>
    </lineage>
</organism>
<evidence type="ECO:0000313" key="3">
    <source>
        <dbReference type="EMBL" id="ERN00186.1"/>
    </source>
</evidence>
<dbReference type="Proteomes" id="UP000017836">
    <property type="component" value="Unassembled WGS sequence"/>
</dbReference>
<feature type="compositionally biased region" description="Low complexity" evidence="1">
    <location>
        <begin position="536"/>
        <end position="554"/>
    </location>
</feature>
<feature type="region of interest" description="Disordered" evidence="1">
    <location>
        <begin position="256"/>
        <end position="431"/>
    </location>
</feature>
<evidence type="ECO:0000256" key="2">
    <source>
        <dbReference type="SAM" id="Phobius"/>
    </source>
</evidence>
<dbReference type="EMBL" id="KI394940">
    <property type="protein sequence ID" value="ERN00186.1"/>
    <property type="molecule type" value="Genomic_DNA"/>
</dbReference>
<dbReference type="Gramene" id="ERN00186">
    <property type="protein sequence ID" value="ERN00186"/>
    <property type="gene ID" value="AMTR_s00111p00079300"/>
</dbReference>
<feature type="compositionally biased region" description="Low complexity" evidence="1">
    <location>
        <begin position="478"/>
        <end position="503"/>
    </location>
</feature>
<feature type="region of interest" description="Disordered" evidence="1">
    <location>
        <begin position="443"/>
        <end position="614"/>
    </location>
</feature>
<feature type="compositionally biased region" description="Basic and acidic residues" evidence="1">
    <location>
        <begin position="354"/>
        <end position="368"/>
    </location>
</feature>
<dbReference type="Pfam" id="PF05553">
    <property type="entry name" value="DUF761"/>
    <property type="match status" value="1"/>
</dbReference>
<keyword evidence="4" id="KW-1185">Reference proteome</keyword>
<keyword evidence="2" id="KW-1133">Transmembrane helix</keyword>
<feature type="compositionally biased region" description="Basic and acidic residues" evidence="1">
    <location>
        <begin position="741"/>
        <end position="754"/>
    </location>
</feature>
<dbReference type="eggNOG" id="ENOG502QRV9">
    <property type="taxonomic scope" value="Eukaryota"/>
</dbReference>
<accession>W1NY52</accession>
<feature type="compositionally biased region" description="Polar residues" evidence="1">
    <location>
        <begin position="314"/>
        <end position="330"/>
    </location>
</feature>
<dbReference type="AlphaFoldDB" id="W1NY52"/>
<proteinExistence type="predicted"/>
<keyword evidence="2" id="KW-0812">Transmembrane</keyword>
<keyword evidence="2" id="KW-0472">Membrane</keyword>
<feature type="compositionally biased region" description="Basic and acidic residues" evidence="1">
    <location>
        <begin position="669"/>
        <end position="682"/>
    </location>
</feature>
<name>W1NY52_AMBTC</name>
<evidence type="ECO:0008006" key="5">
    <source>
        <dbReference type="Google" id="ProtNLM"/>
    </source>
</evidence>
<feature type="compositionally biased region" description="Basic and acidic residues" evidence="1">
    <location>
        <begin position="597"/>
        <end position="614"/>
    </location>
</feature>
<dbReference type="HOGENOM" id="CLU_356164_0_0_1"/>
<protein>
    <recommendedName>
        <fullName evidence="5">DUF4408 domain-containing protein</fullName>
    </recommendedName>
</protein>
<feature type="transmembrane region" description="Helical" evidence="2">
    <location>
        <begin position="57"/>
        <end position="72"/>
    </location>
</feature>
<dbReference type="PANTHER" id="PTHR34059">
    <property type="entry name" value="EXPRESSED PROTEIN"/>
    <property type="match status" value="1"/>
</dbReference>
<sequence length="788" mass="86394">MASPTPSQVKNQNNGKYPHFLLKGLFIAVAVAFVPFLSSLSSSQFSDQSSLTRSWELLHLVLIGLAISYGLLSRKHSVLERETETQQITTQNYVAKLLQVSPVFDEEIESFHRSDNGKVSTWNSQYFPGESLVMVADKDQGFSDETRPLLLPVRSLRSSLSDPKTVDLDDGGAHFPGSDFVGFEGGCKNGDVGTFSRVSSGGESCIDGEVGSGSRVFRWEDGELGSRSRRFSCDNSELRSGSRVFSRADGEFGSKPRRFSSDINELGSGSRVSKGGDKVKNGETGSDSRAFGELGPPYRVSSGGDKVKNGETGSGSWVFNGNGEMSSGSRVSGVGENAKNGDSSSSCKVQSSVEKSKRGDLRHCDMDSGFRVSSNGDKMKDTDLNSGFRVSSSPRGDKIRNGQLGSGHKAPKNSDRVKSGPSYGVSKSFDPLILRERLEETVLPSPVPWRSRSGRLEITPASIEPELQSFDDQPFRSPIPWSSRPSSSSSPSPKNLSPSPSVSLDFGSKNTETEVKKKPPTPPPMPPSLATFKSQASPKPSLPNNSPPSASDLSKSPKEAQKSKKQSFDSVNRDFETEPNRAESPHAGKSVRTRRLGKNEALMEERSVRKAGKFETEFTEEAKRFGETEYVMVEKPGKKWDQVGVSGGSKPPPPPLESDIEEEEFNYYENRKREKAKEKAKEIEDDGFESPGNVSVRKREKAKEREQEGLRGYSSGGILKVNARDEIERVTVETDESDGEDVSKHVEPDSNEVDKKADEFIAKFREQIRLQRIQSIKRSSGQQSKNQR</sequence>
<evidence type="ECO:0000256" key="1">
    <source>
        <dbReference type="SAM" id="MobiDB-lite"/>
    </source>
</evidence>
<feature type="compositionally biased region" description="Low complexity" evidence="1">
    <location>
        <begin position="343"/>
        <end position="353"/>
    </location>
</feature>
<reference evidence="4" key="1">
    <citation type="journal article" date="2013" name="Science">
        <title>The Amborella genome and the evolution of flowering plants.</title>
        <authorList>
            <consortium name="Amborella Genome Project"/>
        </authorList>
    </citation>
    <scope>NUCLEOTIDE SEQUENCE [LARGE SCALE GENOMIC DNA]</scope>
</reference>
<feature type="region of interest" description="Disordered" evidence="1">
    <location>
        <begin position="640"/>
        <end position="717"/>
    </location>
</feature>
<feature type="transmembrane region" description="Helical" evidence="2">
    <location>
        <begin position="20"/>
        <end position="37"/>
    </location>
</feature>
<dbReference type="PANTHER" id="PTHR34059:SF1">
    <property type="entry name" value="EXPRESSED PROTEIN"/>
    <property type="match status" value="1"/>
</dbReference>
<dbReference type="InterPro" id="IPR008480">
    <property type="entry name" value="DUF761_pln"/>
</dbReference>
<feature type="compositionally biased region" description="Basic and acidic residues" evidence="1">
    <location>
        <begin position="571"/>
        <end position="586"/>
    </location>
</feature>
<feature type="compositionally biased region" description="Polar residues" evidence="1">
    <location>
        <begin position="384"/>
        <end position="394"/>
    </location>
</feature>